<keyword evidence="10" id="KW-1185">Reference proteome</keyword>
<evidence type="ECO:0000256" key="7">
    <source>
        <dbReference type="PIRSR" id="PIRSR613078-3"/>
    </source>
</evidence>
<keyword evidence="3" id="KW-0324">Glycolysis</keyword>
<feature type="active site" description="Proton donor/acceptor" evidence="5">
    <location>
        <position position="93"/>
    </location>
</feature>
<feature type="binding site" evidence="6">
    <location>
        <position position="103"/>
    </location>
    <ligand>
        <name>substrate</name>
    </ligand>
</feature>
<dbReference type="InterPro" id="IPR029033">
    <property type="entry name" value="His_PPase_superfam"/>
</dbReference>
<dbReference type="EC" id="5.4.2.11" evidence="2"/>
<evidence type="ECO:0000313" key="10">
    <source>
        <dbReference type="Proteomes" id="UP000051645"/>
    </source>
</evidence>
<dbReference type="Proteomes" id="UP000051645">
    <property type="component" value="Unassembled WGS sequence"/>
</dbReference>
<dbReference type="SMART" id="SM00855">
    <property type="entry name" value="PGAM"/>
    <property type="match status" value="1"/>
</dbReference>
<evidence type="ECO:0000256" key="6">
    <source>
        <dbReference type="PIRSR" id="PIRSR613078-2"/>
    </source>
</evidence>
<gene>
    <name evidence="8" type="ORF">IV38_GL001814</name>
    <name evidence="9" type="ORF">IV40_GL001742</name>
</gene>
<feature type="active site" description="Tele-phosphohistidine intermediate" evidence="5">
    <location>
        <position position="15"/>
    </location>
</feature>
<proteinExistence type="inferred from homology"/>
<feature type="binding site" evidence="6">
    <location>
        <position position="66"/>
    </location>
    <ligand>
        <name>substrate</name>
    </ligand>
</feature>
<keyword evidence="4" id="KW-0413">Isomerase</keyword>
<dbReference type="GO" id="GO:0006096">
    <property type="term" value="P:glycolytic process"/>
    <property type="evidence" value="ECO:0007669"/>
    <property type="project" value="UniProtKB-KW"/>
</dbReference>
<evidence type="ECO:0000313" key="9">
    <source>
        <dbReference type="EMBL" id="KRN30556.1"/>
    </source>
</evidence>
<dbReference type="EMBL" id="JQAZ01000006">
    <property type="protein sequence ID" value="KRN30556.1"/>
    <property type="molecule type" value="Genomic_DNA"/>
</dbReference>
<feature type="site" description="Transition state stabilizer" evidence="7">
    <location>
        <position position="182"/>
    </location>
</feature>
<protein>
    <recommendedName>
        <fullName evidence="2">phosphoglycerate mutase (2,3-diphosphoglycerate-dependent)</fullName>
        <ecNumber evidence="2">5.4.2.11</ecNumber>
    </recommendedName>
</protein>
<dbReference type="SUPFAM" id="SSF53254">
    <property type="entry name" value="Phosphoglycerate mutase-like"/>
    <property type="match status" value="1"/>
</dbReference>
<organism evidence="8 11">
    <name type="scientific">Lactobacillus selangorensis</name>
    <dbReference type="NCBI Taxonomy" id="81857"/>
    <lineage>
        <taxon>Bacteria</taxon>
        <taxon>Bacillati</taxon>
        <taxon>Bacillota</taxon>
        <taxon>Bacilli</taxon>
        <taxon>Lactobacillales</taxon>
        <taxon>Lactobacillaceae</taxon>
        <taxon>Lactobacillus</taxon>
    </lineage>
</organism>
<dbReference type="Proteomes" id="UP000051751">
    <property type="component" value="Unassembled WGS sequence"/>
</dbReference>
<evidence type="ECO:0000256" key="5">
    <source>
        <dbReference type="PIRSR" id="PIRSR613078-1"/>
    </source>
</evidence>
<dbReference type="GO" id="GO:0004619">
    <property type="term" value="F:phosphoglycerate mutase activity"/>
    <property type="evidence" value="ECO:0007669"/>
    <property type="project" value="UniProtKB-EC"/>
</dbReference>
<sequence>MSTQQAPVTIYLVRHGKTMLNTTERTQGWIDSPLTQEGIQIAENLGHGFRKNDLHFDAAFSSDQVRAVKTARIVLDANEQTDVPIKQLAGLREECFGVFEGEKADRVAQVLFPQYKTFAEAMTTGKLGVRELADAIAAYTNAKTPEEGESYQMLSDRLDAAMKQVGMMAQAQGAQNVLVVSHGNSIFAWLANQGLSYEEIGFLYNASVSLIAYKDGAFKVEAVNQMNYVNEGADDAAGLN</sequence>
<dbReference type="Pfam" id="PF00300">
    <property type="entry name" value="His_Phos_1"/>
    <property type="match status" value="1"/>
</dbReference>
<dbReference type="InterPro" id="IPR013078">
    <property type="entry name" value="His_Pase_superF_clade-1"/>
</dbReference>
<evidence type="ECO:0000313" key="11">
    <source>
        <dbReference type="Proteomes" id="UP000051751"/>
    </source>
</evidence>
<dbReference type="EMBL" id="JQAT01000005">
    <property type="protein sequence ID" value="KRN27973.1"/>
    <property type="molecule type" value="Genomic_DNA"/>
</dbReference>
<reference evidence="10 11" key="1">
    <citation type="journal article" date="2015" name="Genome Announc.">
        <title>Expanding the biotechnology potential of lactobacilli through comparative genomics of 213 strains and associated genera.</title>
        <authorList>
            <person name="Sun Z."/>
            <person name="Harris H.M."/>
            <person name="McCann A."/>
            <person name="Guo C."/>
            <person name="Argimon S."/>
            <person name="Zhang W."/>
            <person name="Yang X."/>
            <person name="Jeffery I.B."/>
            <person name="Cooney J.C."/>
            <person name="Kagawa T.F."/>
            <person name="Liu W."/>
            <person name="Song Y."/>
            <person name="Salvetti E."/>
            <person name="Wrobel A."/>
            <person name="Rasinkangas P."/>
            <person name="Parkhill J."/>
            <person name="Rea M.C."/>
            <person name="O'Sullivan O."/>
            <person name="Ritari J."/>
            <person name="Douillard F.P."/>
            <person name="Paul Ross R."/>
            <person name="Yang R."/>
            <person name="Briner A.E."/>
            <person name="Felis G.E."/>
            <person name="de Vos W.M."/>
            <person name="Barrangou R."/>
            <person name="Klaenhammer T.R."/>
            <person name="Caufield P.W."/>
            <person name="Cui Y."/>
            <person name="Zhang H."/>
            <person name="O'Toole P.W."/>
        </authorList>
    </citation>
    <scope>NUCLEOTIDE SEQUENCE [LARGE SCALE GENOMIC DNA]</scope>
    <source>
        <strain evidence="8 11">ATCC BAA-66</strain>
        <strain evidence="9 10">DSM 13344</strain>
    </source>
</reference>
<name>A0A0R2FNN9_9LACO</name>
<evidence type="ECO:0000256" key="3">
    <source>
        <dbReference type="ARBA" id="ARBA00023152"/>
    </source>
</evidence>
<feature type="binding site" evidence="6">
    <location>
        <begin position="183"/>
        <end position="184"/>
    </location>
    <ligand>
        <name>substrate</name>
    </ligand>
</feature>
<dbReference type="AlphaFoldDB" id="A0A0R2FNN9"/>
<dbReference type="PATRIC" id="fig|81857.3.peg.1830"/>
<evidence type="ECO:0000256" key="4">
    <source>
        <dbReference type="ARBA" id="ARBA00023235"/>
    </source>
</evidence>
<dbReference type="InterPro" id="IPR005952">
    <property type="entry name" value="Phosphogly_mut1"/>
</dbReference>
<evidence type="ECO:0000256" key="1">
    <source>
        <dbReference type="ARBA" id="ARBA00006717"/>
    </source>
</evidence>
<evidence type="ECO:0000313" key="8">
    <source>
        <dbReference type="EMBL" id="KRN27973.1"/>
    </source>
</evidence>
<dbReference type="STRING" id="81857.IV38_GL001814"/>
<accession>A0A0R2FNN9</accession>
<feature type="binding site" evidence="6">
    <location>
        <begin position="14"/>
        <end position="21"/>
    </location>
    <ligand>
        <name>substrate</name>
    </ligand>
</feature>
<dbReference type="CDD" id="cd07067">
    <property type="entry name" value="HP_PGM_like"/>
    <property type="match status" value="1"/>
</dbReference>
<evidence type="ECO:0000256" key="2">
    <source>
        <dbReference type="ARBA" id="ARBA00012028"/>
    </source>
</evidence>
<dbReference type="Gene3D" id="3.40.50.1240">
    <property type="entry name" value="Phosphoglycerate mutase-like"/>
    <property type="match status" value="1"/>
</dbReference>
<dbReference type="OrthoDB" id="4131070at2"/>
<dbReference type="PANTHER" id="PTHR11931">
    <property type="entry name" value="PHOSPHOGLYCERATE MUTASE"/>
    <property type="match status" value="1"/>
</dbReference>
<dbReference type="RefSeq" id="WP_057770451.1">
    <property type="nucleotide sequence ID" value="NZ_JQAT01000005.1"/>
</dbReference>
<comment type="caution">
    <text evidence="8">The sequence shown here is derived from an EMBL/GenBank/DDBJ whole genome shotgun (WGS) entry which is preliminary data.</text>
</comment>
<comment type="similarity">
    <text evidence="1">Belongs to the phosphoglycerate mutase family. BPG-dependent PGAM subfamily.</text>
</comment>